<dbReference type="AlphaFoldDB" id="A0A8S1D7H9"/>
<gene>
    <name evidence="1" type="ORF">CLODIP_2_CD03147</name>
</gene>
<protein>
    <submittedName>
        <fullName evidence="1">Uncharacterized protein</fullName>
    </submittedName>
</protein>
<comment type="caution">
    <text evidence="1">The sequence shown here is derived from an EMBL/GenBank/DDBJ whole genome shotgun (WGS) entry which is preliminary data.</text>
</comment>
<reference evidence="1 2" key="1">
    <citation type="submission" date="2020-04" db="EMBL/GenBank/DDBJ databases">
        <authorList>
            <person name="Alioto T."/>
            <person name="Alioto T."/>
            <person name="Gomez Garrido J."/>
        </authorList>
    </citation>
    <scope>NUCLEOTIDE SEQUENCE [LARGE SCALE GENOMIC DNA]</scope>
</reference>
<name>A0A8S1D7H9_9INSE</name>
<organism evidence="1 2">
    <name type="scientific">Cloeon dipterum</name>
    <dbReference type="NCBI Taxonomy" id="197152"/>
    <lineage>
        <taxon>Eukaryota</taxon>
        <taxon>Metazoa</taxon>
        <taxon>Ecdysozoa</taxon>
        <taxon>Arthropoda</taxon>
        <taxon>Hexapoda</taxon>
        <taxon>Insecta</taxon>
        <taxon>Pterygota</taxon>
        <taxon>Palaeoptera</taxon>
        <taxon>Ephemeroptera</taxon>
        <taxon>Pisciforma</taxon>
        <taxon>Baetidae</taxon>
        <taxon>Cloeon</taxon>
    </lineage>
</organism>
<dbReference type="SUPFAM" id="SSF52047">
    <property type="entry name" value="RNI-like"/>
    <property type="match status" value="1"/>
</dbReference>
<dbReference type="EMBL" id="CADEPI010000136">
    <property type="protein sequence ID" value="CAB3376884.1"/>
    <property type="molecule type" value="Genomic_DNA"/>
</dbReference>
<dbReference type="Proteomes" id="UP000494165">
    <property type="component" value="Unassembled WGS sequence"/>
</dbReference>
<evidence type="ECO:0000313" key="1">
    <source>
        <dbReference type="EMBL" id="CAB3376884.1"/>
    </source>
</evidence>
<proteinExistence type="predicted"/>
<evidence type="ECO:0000313" key="2">
    <source>
        <dbReference type="Proteomes" id="UP000494165"/>
    </source>
</evidence>
<accession>A0A8S1D7H9</accession>
<keyword evidence="2" id="KW-1185">Reference proteome</keyword>
<sequence length="507" mass="59108">MKITTKLLISEPDGTVSIEKFPLKNQTDKNESTVKQAFNAFIRKFNCNPVLYSSYQTKAMLKNLLLTAENAIKEFHLGPITNLHKNEPNFDYEVLDLGPTNTSTLTIEFNKLEAFFRPIELEEKMWETLCTMEKLVLLKVDKYSFSLDQIISLCWCLECLKHVEVKVSPQHPHPFQDVPGKSFLELLKMCMGRLRVFNFSTVPSIENRSSEFHQAMVQFFVQHRPNLEELGDRHCFTDMTMACQRQREISRLHNVSVLLDSTKRLPSNNFRMFPYIKLLNIKWDDRVNCPPIQEFYFKPLLSFPMLTKLQFFNLTSLATLEFFLDHYGHQLEMLNVELNPRTTNLVRNVRFSMIRSLCPKLQTLIMTKIANPVDDSLWSFSQFAHLQTLYLDVECRFESGNSVIVLKLIDFSSWNDLPVRLSDILLAPKLRKVILCSLHVSEEQLQKLSDMVENGSILRHIISFVLIINPVRSGNEKKLNKAGNRLRNVMQEYRPEAFFKFKVMSMV</sequence>